<dbReference type="PROSITE" id="PS50011">
    <property type="entry name" value="PROTEIN_KINASE_DOM"/>
    <property type="match status" value="1"/>
</dbReference>
<feature type="domain" description="Protein kinase" evidence="7">
    <location>
        <begin position="23"/>
        <end position="85"/>
    </location>
</feature>
<dbReference type="GO" id="GO:0005886">
    <property type="term" value="C:plasma membrane"/>
    <property type="evidence" value="ECO:0007669"/>
    <property type="project" value="TreeGrafter"/>
</dbReference>
<evidence type="ECO:0000256" key="6">
    <source>
        <dbReference type="PROSITE-ProRule" id="PRU10141"/>
    </source>
</evidence>
<dbReference type="Gene3D" id="3.30.200.20">
    <property type="entry name" value="Phosphorylase Kinase, domain 1"/>
    <property type="match status" value="1"/>
</dbReference>
<evidence type="ECO:0000256" key="4">
    <source>
        <dbReference type="ARBA" id="ARBA00022777"/>
    </source>
</evidence>
<dbReference type="InterPro" id="IPR011009">
    <property type="entry name" value="Kinase-like_dom_sf"/>
</dbReference>
<evidence type="ECO:0000256" key="2">
    <source>
        <dbReference type="ARBA" id="ARBA00022679"/>
    </source>
</evidence>
<dbReference type="PROSITE" id="PS00107">
    <property type="entry name" value="PROTEIN_KINASE_ATP"/>
    <property type="match status" value="1"/>
</dbReference>
<keyword evidence="3 6" id="KW-0547">Nucleotide-binding</keyword>
<evidence type="ECO:0000256" key="5">
    <source>
        <dbReference type="ARBA" id="ARBA00022840"/>
    </source>
</evidence>
<dbReference type="GO" id="GO:0005524">
    <property type="term" value="F:ATP binding"/>
    <property type="evidence" value="ECO:0007669"/>
    <property type="project" value="UniProtKB-UniRule"/>
</dbReference>
<dbReference type="Proteomes" id="UP000541444">
    <property type="component" value="Unassembled WGS sequence"/>
</dbReference>
<sequence>MLGENLDLPIFSIEKLAIATHNFNIANKLGEGEFGSVYKGKFPDGQEIVVKRLYKSSGQGSEEFKNEVVIISKLQHRNLVKLVGC</sequence>
<gene>
    <name evidence="8" type="ORF">GIB67_032339</name>
</gene>
<evidence type="ECO:0000313" key="9">
    <source>
        <dbReference type="Proteomes" id="UP000541444"/>
    </source>
</evidence>
<dbReference type="InterPro" id="IPR001245">
    <property type="entry name" value="Ser-Thr/Tyr_kinase_cat_dom"/>
</dbReference>
<dbReference type="FunFam" id="3.30.200.20:FF:000162">
    <property type="entry name" value="Adenine nucleotide alpha hydrolase-like domain kinase"/>
    <property type="match status" value="1"/>
</dbReference>
<dbReference type="PANTHER" id="PTHR27002">
    <property type="entry name" value="RECEPTOR-LIKE SERINE/THREONINE-PROTEIN KINASE SD1-8"/>
    <property type="match status" value="1"/>
</dbReference>
<dbReference type="GO" id="GO:0004674">
    <property type="term" value="F:protein serine/threonine kinase activity"/>
    <property type="evidence" value="ECO:0007669"/>
    <property type="project" value="UniProtKB-KW"/>
</dbReference>
<protein>
    <recommendedName>
        <fullName evidence="7">Protein kinase domain-containing protein</fullName>
    </recommendedName>
</protein>
<feature type="binding site" evidence="6">
    <location>
        <position position="51"/>
    </location>
    <ligand>
        <name>ATP</name>
        <dbReference type="ChEBI" id="CHEBI:30616"/>
    </ligand>
</feature>
<keyword evidence="4" id="KW-0418">Kinase</keyword>
<dbReference type="AlphaFoldDB" id="A0A7J7MXZ2"/>
<dbReference type="Pfam" id="PF07714">
    <property type="entry name" value="PK_Tyr_Ser-Thr"/>
    <property type="match status" value="1"/>
</dbReference>
<keyword evidence="1" id="KW-0723">Serine/threonine-protein kinase</keyword>
<dbReference type="InterPro" id="IPR017441">
    <property type="entry name" value="Protein_kinase_ATP_BS"/>
</dbReference>
<reference evidence="8 9" key="1">
    <citation type="journal article" date="2020" name="IScience">
        <title>Genome Sequencing of the Endangered Kingdonia uniflora (Circaeasteraceae, Ranunculales) Reveals Potential Mechanisms of Evolutionary Specialization.</title>
        <authorList>
            <person name="Sun Y."/>
            <person name="Deng T."/>
            <person name="Zhang A."/>
            <person name="Moore M.J."/>
            <person name="Landis J.B."/>
            <person name="Lin N."/>
            <person name="Zhang H."/>
            <person name="Zhang X."/>
            <person name="Huang J."/>
            <person name="Zhang X."/>
            <person name="Sun H."/>
            <person name="Wang H."/>
        </authorList>
    </citation>
    <scope>NUCLEOTIDE SEQUENCE [LARGE SCALE GENOMIC DNA]</scope>
    <source>
        <strain evidence="8">TB1705</strain>
        <tissue evidence="8">Leaf</tissue>
    </source>
</reference>
<evidence type="ECO:0000313" key="8">
    <source>
        <dbReference type="EMBL" id="KAF6159568.1"/>
    </source>
</evidence>
<dbReference type="InterPro" id="IPR000719">
    <property type="entry name" value="Prot_kinase_dom"/>
</dbReference>
<dbReference type="EMBL" id="JACGCM010001193">
    <property type="protein sequence ID" value="KAF6159568.1"/>
    <property type="molecule type" value="Genomic_DNA"/>
</dbReference>
<evidence type="ECO:0000256" key="3">
    <source>
        <dbReference type="ARBA" id="ARBA00022741"/>
    </source>
</evidence>
<keyword evidence="9" id="KW-1185">Reference proteome</keyword>
<keyword evidence="2" id="KW-0808">Transferase</keyword>
<dbReference type="PANTHER" id="PTHR27002:SF1082">
    <property type="entry name" value="OS06G0693000 PROTEIN"/>
    <property type="match status" value="1"/>
</dbReference>
<keyword evidence="5 6" id="KW-0067">ATP-binding</keyword>
<proteinExistence type="predicted"/>
<evidence type="ECO:0000259" key="7">
    <source>
        <dbReference type="PROSITE" id="PS50011"/>
    </source>
</evidence>
<accession>A0A7J7MXZ2</accession>
<organism evidence="8 9">
    <name type="scientific">Kingdonia uniflora</name>
    <dbReference type="NCBI Taxonomy" id="39325"/>
    <lineage>
        <taxon>Eukaryota</taxon>
        <taxon>Viridiplantae</taxon>
        <taxon>Streptophyta</taxon>
        <taxon>Embryophyta</taxon>
        <taxon>Tracheophyta</taxon>
        <taxon>Spermatophyta</taxon>
        <taxon>Magnoliopsida</taxon>
        <taxon>Ranunculales</taxon>
        <taxon>Circaeasteraceae</taxon>
        <taxon>Kingdonia</taxon>
    </lineage>
</organism>
<evidence type="ECO:0000256" key="1">
    <source>
        <dbReference type="ARBA" id="ARBA00022527"/>
    </source>
</evidence>
<dbReference type="SUPFAM" id="SSF56112">
    <property type="entry name" value="Protein kinase-like (PK-like)"/>
    <property type="match status" value="1"/>
</dbReference>
<comment type="caution">
    <text evidence="8">The sequence shown here is derived from an EMBL/GenBank/DDBJ whole genome shotgun (WGS) entry which is preliminary data.</text>
</comment>
<name>A0A7J7MXZ2_9MAGN</name>